<evidence type="ECO:0000313" key="2">
    <source>
        <dbReference type="Proteomes" id="UP000821865"/>
    </source>
</evidence>
<comment type="caution">
    <text evidence="1">The sequence shown here is derived from an EMBL/GenBank/DDBJ whole genome shotgun (WGS) entry which is preliminary data.</text>
</comment>
<gene>
    <name evidence="1" type="ORF">HPB49_014862</name>
</gene>
<sequence>MYRPSQTPRLTLSSEQVAQARPVPPRRETGGPSLGARSVDNSMVRFPLHRLSSEESVSSGVSSSPDSLDFRIPFEASTRLGRWESAAIDSALPGLPPGRGEWGSRHVPCEPTGRGGQCLWVGLDNSWPCEASTTPGHFCYPIVDHWPQQLLATDNQTPWASTSPDPWTWPHMISPVLITAVWSQSPGCNLDRPWLQQISTTPDRCLHGADNSRHLLSYTMVATVSPLLTVTTTVCFGPRQLLAPS</sequence>
<organism evidence="1 2">
    <name type="scientific">Dermacentor silvarum</name>
    <name type="common">Tick</name>
    <dbReference type="NCBI Taxonomy" id="543639"/>
    <lineage>
        <taxon>Eukaryota</taxon>
        <taxon>Metazoa</taxon>
        <taxon>Ecdysozoa</taxon>
        <taxon>Arthropoda</taxon>
        <taxon>Chelicerata</taxon>
        <taxon>Arachnida</taxon>
        <taxon>Acari</taxon>
        <taxon>Parasitiformes</taxon>
        <taxon>Ixodida</taxon>
        <taxon>Ixodoidea</taxon>
        <taxon>Ixodidae</taxon>
        <taxon>Rhipicephalinae</taxon>
        <taxon>Dermacentor</taxon>
    </lineage>
</organism>
<dbReference type="Proteomes" id="UP000821865">
    <property type="component" value="Chromosome 4"/>
</dbReference>
<accession>A0ACB8CY02</accession>
<reference evidence="1" key="1">
    <citation type="submission" date="2020-05" db="EMBL/GenBank/DDBJ databases">
        <title>Large-scale comparative analyses of tick genomes elucidate their genetic diversity and vector capacities.</title>
        <authorList>
            <person name="Jia N."/>
            <person name="Wang J."/>
            <person name="Shi W."/>
            <person name="Du L."/>
            <person name="Sun Y."/>
            <person name="Zhan W."/>
            <person name="Jiang J."/>
            <person name="Wang Q."/>
            <person name="Zhang B."/>
            <person name="Ji P."/>
            <person name="Sakyi L.B."/>
            <person name="Cui X."/>
            <person name="Yuan T."/>
            <person name="Jiang B."/>
            <person name="Yang W."/>
            <person name="Lam T.T.-Y."/>
            <person name="Chang Q."/>
            <person name="Ding S."/>
            <person name="Wang X."/>
            <person name="Zhu J."/>
            <person name="Ruan X."/>
            <person name="Zhao L."/>
            <person name="Wei J."/>
            <person name="Que T."/>
            <person name="Du C."/>
            <person name="Cheng J."/>
            <person name="Dai P."/>
            <person name="Han X."/>
            <person name="Huang E."/>
            <person name="Gao Y."/>
            <person name="Liu J."/>
            <person name="Shao H."/>
            <person name="Ye R."/>
            <person name="Li L."/>
            <person name="Wei W."/>
            <person name="Wang X."/>
            <person name="Wang C."/>
            <person name="Yang T."/>
            <person name="Huo Q."/>
            <person name="Li W."/>
            <person name="Guo W."/>
            <person name="Chen H."/>
            <person name="Zhou L."/>
            <person name="Ni X."/>
            <person name="Tian J."/>
            <person name="Zhou Y."/>
            <person name="Sheng Y."/>
            <person name="Liu T."/>
            <person name="Pan Y."/>
            <person name="Xia L."/>
            <person name="Li J."/>
            <person name="Zhao F."/>
            <person name="Cao W."/>
        </authorList>
    </citation>
    <scope>NUCLEOTIDE SEQUENCE</scope>
    <source>
        <strain evidence="1">Dsil-2018</strain>
    </source>
</reference>
<protein>
    <submittedName>
        <fullName evidence="1">Uncharacterized protein</fullName>
    </submittedName>
</protein>
<evidence type="ECO:0000313" key="1">
    <source>
        <dbReference type="EMBL" id="KAH7954006.1"/>
    </source>
</evidence>
<dbReference type="EMBL" id="CM023473">
    <property type="protein sequence ID" value="KAH7954006.1"/>
    <property type="molecule type" value="Genomic_DNA"/>
</dbReference>
<name>A0ACB8CY02_DERSI</name>
<keyword evidence="2" id="KW-1185">Reference proteome</keyword>
<proteinExistence type="predicted"/>